<protein>
    <recommendedName>
        <fullName evidence="3">Glycosyltransferase</fullName>
    </recommendedName>
</protein>
<dbReference type="EMBL" id="JADZSC010000002">
    <property type="protein sequence ID" value="MBH0230748.1"/>
    <property type="molecule type" value="Genomic_DNA"/>
</dbReference>
<dbReference type="Gene3D" id="3.40.50.2000">
    <property type="entry name" value="Glycogen Phosphorylase B"/>
    <property type="match status" value="2"/>
</dbReference>
<evidence type="ECO:0000313" key="1">
    <source>
        <dbReference type="EMBL" id="MBH0230748.1"/>
    </source>
</evidence>
<dbReference type="SUPFAM" id="SSF53756">
    <property type="entry name" value="UDP-Glycosyltransferase/glycogen phosphorylase"/>
    <property type="match status" value="1"/>
</dbReference>
<dbReference type="Proteomes" id="UP000614490">
    <property type="component" value="Unassembled WGS sequence"/>
</dbReference>
<name>A0A931HWG6_9BACI</name>
<evidence type="ECO:0008006" key="3">
    <source>
        <dbReference type="Google" id="ProtNLM"/>
    </source>
</evidence>
<organism evidence="1 2">
    <name type="scientific">Halobacillus yeomjeoni</name>
    <dbReference type="NCBI Taxonomy" id="311194"/>
    <lineage>
        <taxon>Bacteria</taxon>
        <taxon>Bacillati</taxon>
        <taxon>Bacillota</taxon>
        <taxon>Bacilli</taxon>
        <taxon>Bacillales</taxon>
        <taxon>Bacillaceae</taxon>
        <taxon>Halobacillus</taxon>
    </lineage>
</organism>
<accession>A0A931HWG6</accession>
<sequence>MSKILFITSRNIINTSGELRLIKNRTQVLNEKYGITKDFAVICNKHKLKSKRELIGNNSTIYAQGFLKYNPFSFIFQLVKFNKRIKKFINENSYEAIIISGALAVFCSKLVYRKKNNKSKMILDVHGALEELVEFKTKNRFSNIVKQIVYNFLKYLERKNLKYFDSMFVVSKALEDYMIQEYNLENYKAYRIPCSIEMSSIDLSTNYINRKKYREKYGINDELLFIYSGGISSWQCIEETVSLFLEIQKRLTKKKCKLLILSFEAEKLRHLKSDKSIILDSVSADIVKDVLCAGDFAFLLRKDYITNNVAFPNKFLEYISSGMKLITTPYIFDVANMVKSNNLGTTITNIKECHPELIDYIEQGYKYGEDFDKRKGLLASLSFEKRLKPFVKDIQ</sequence>
<comment type="caution">
    <text evidence="1">The sequence shown here is derived from an EMBL/GenBank/DDBJ whole genome shotgun (WGS) entry which is preliminary data.</text>
</comment>
<evidence type="ECO:0000313" key="2">
    <source>
        <dbReference type="Proteomes" id="UP000614490"/>
    </source>
</evidence>
<reference evidence="1 2" key="1">
    <citation type="journal article" date="2005" name="Int. J. Syst. Evol. Microbiol.">
        <title>Halobacillus yeomjeoni sp. nov., isolated from a marine solar saltern in Korea.</title>
        <authorList>
            <person name="Yoon J.H."/>
            <person name="Kang S.J."/>
            <person name="Lee C.H."/>
            <person name="Oh H.W."/>
            <person name="Oh T.K."/>
        </authorList>
    </citation>
    <scope>NUCLEOTIDE SEQUENCE [LARGE SCALE GENOMIC DNA]</scope>
    <source>
        <strain evidence="1 2">KCTC 3957</strain>
    </source>
</reference>
<dbReference type="RefSeq" id="WP_197317361.1">
    <property type="nucleotide sequence ID" value="NZ_JADZSC010000002.1"/>
</dbReference>
<gene>
    <name evidence="1" type="ORF">H0267_11020</name>
</gene>
<proteinExistence type="predicted"/>
<keyword evidence="2" id="KW-1185">Reference proteome</keyword>
<dbReference type="AlphaFoldDB" id="A0A931HWG6"/>